<dbReference type="GO" id="GO:0006383">
    <property type="term" value="P:transcription by RNA polymerase III"/>
    <property type="evidence" value="ECO:0007669"/>
    <property type="project" value="TreeGrafter"/>
</dbReference>
<keyword evidence="6" id="KW-1185">Reference proteome</keyword>
<protein>
    <recommendedName>
        <fullName evidence="7">Transcription factor TFIIIC complex subunit Tfc6</fullName>
    </recommendedName>
</protein>
<evidence type="ECO:0008006" key="7">
    <source>
        <dbReference type="Google" id="ProtNLM"/>
    </source>
</evidence>
<dbReference type="PANTHER" id="PTHR15052">
    <property type="entry name" value="RNA POLYMERASE III TRANSCRIPTION INITIATION FACTOR COMPLEX SUBUNIT"/>
    <property type="match status" value="1"/>
</dbReference>
<evidence type="ECO:0000313" key="5">
    <source>
        <dbReference type="EMBL" id="RJE18822.1"/>
    </source>
</evidence>
<dbReference type="Proteomes" id="UP000266188">
    <property type="component" value="Unassembled WGS sequence"/>
</dbReference>
<evidence type="ECO:0000313" key="6">
    <source>
        <dbReference type="Proteomes" id="UP000266188"/>
    </source>
</evidence>
<dbReference type="PANTHER" id="PTHR15052:SF2">
    <property type="entry name" value="GENERAL TRANSCRIPTION FACTOR 3C POLYPEPTIDE 2"/>
    <property type="match status" value="1"/>
</dbReference>
<evidence type="ECO:0000256" key="2">
    <source>
        <dbReference type="ARBA" id="ARBA00023163"/>
    </source>
</evidence>
<dbReference type="SUPFAM" id="SSF50978">
    <property type="entry name" value="WD40 repeat-like"/>
    <property type="match status" value="1"/>
</dbReference>
<dbReference type="AlphaFoldDB" id="A0A3A2Z6U1"/>
<evidence type="ECO:0000256" key="1">
    <source>
        <dbReference type="ARBA" id="ARBA00004123"/>
    </source>
</evidence>
<dbReference type="Gene3D" id="2.130.10.10">
    <property type="entry name" value="YVTN repeat-like/Quinoprotein amine dehydrogenase"/>
    <property type="match status" value="1"/>
</dbReference>
<proteinExistence type="predicted"/>
<evidence type="ECO:0000256" key="3">
    <source>
        <dbReference type="ARBA" id="ARBA00023242"/>
    </source>
</evidence>
<dbReference type="OrthoDB" id="4703at2759"/>
<accession>A0A3A2Z6U1</accession>
<reference evidence="6" key="1">
    <citation type="submission" date="2017-02" db="EMBL/GenBank/DDBJ databases">
        <authorList>
            <person name="Tafer H."/>
            <person name="Lopandic K."/>
        </authorList>
    </citation>
    <scope>NUCLEOTIDE SEQUENCE [LARGE SCALE GENOMIC DNA]</scope>
    <source>
        <strain evidence="6">CBS 366.77</strain>
    </source>
</reference>
<organism evidence="5 6">
    <name type="scientific">Aspergillus sclerotialis</name>
    <dbReference type="NCBI Taxonomy" id="2070753"/>
    <lineage>
        <taxon>Eukaryota</taxon>
        <taxon>Fungi</taxon>
        <taxon>Dikarya</taxon>
        <taxon>Ascomycota</taxon>
        <taxon>Pezizomycotina</taxon>
        <taxon>Eurotiomycetes</taxon>
        <taxon>Eurotiomycetidae</taxon>
        <taxon>Eurotiales</taxon>
        <taxon>Aspergillaceae</taxon>
        <taxon>Aspergillus</taxon>
        <taxon>Aspergillus subgen. Polypaecilum</taxon>
    </lineage>
</organism>
<sequence>MPARRSTRLGGTRTKYTNDPFAAAGLSEDSDEEKSPKKKGKSKVEYEDDLSFSDEEFAAPQEDEEEQESAGNASEDEEEEPPESLMELDGSDEREVDAKSKPRRSRGIRQPLTVDGKIMVDDGFMHSRGMFNPQAHTGKNLNLQVNFGTDERDQLAMIYTRDRWFRGIDSIFPTRDSLNEVESFPTYGYGLTFGSDPEEVKRERTHGWDWYYDADIGGRFRKRQRLERVEEDEVRQIYMPQSMGRHTVLIGPVDNQTVIELEQNEAFNFGEAWEERNSRKMDTNASKKAPKAKQTSTQNRKVREGWIINFGHKIQAMEWAPNQPGLTQYLAVVAPISEEQKRNRTAPLEGKVAPAFRPSAPYPCTLQIWAFRAQKEDSLTKTMDMRFKPRLRLALCTDWGDLRCFAWCPMGRDTREEDEEDVQRNIGLLAGVWGDGVLRVIDVKMPRGADATEYYKVESPVFAAKPPSTLCTCLTWLSPSDIAVGCADGFVAIWNIAHSEISTPTPIPYFYHRVHATYILSVASAHPTHPHLLATVSMDGETRLTSIINPQTDVAEASRMRVTSPQINFSPILQSFVSGEENDFVRLLVIRRFFSSFAISRLPSALSTQAPSSPWHPTVLAGSTSGAVIATNPTRKLIHSKAKQMQQAWFTHEWVPGKEAGSSGVSRFLDGFRIEKAGLLRNLAGETRLVNNRVVITIYEEGTHITSLAWNPNQHCAGWASAGMGCGLVRVEDVAV</sequence>
<keyword evidence="2" id="KW-0804">Transcription</keyword>
<evidence type="ECO:0000256" key="4">
    <source>
        <dbReference type="SAM" id="MobiDB-lite"/>
    </source>
</evidence>
<dbReference type="GO" id="GO:0005634">
    <property type="term" value="C:nucleus"/>
    <property type="evidence" value="ECO:0007669"/>
    <property type="project" value="UniProtKB-SubCell"/>
</dbReference>
<name>A0A3A2Z6U1_9EURO</name>
<dbReference type="EMBL" id="MVGC01000487">
    <property type="protein sequence ID" value="RJE18822.1"/>
    <property type="molecule type" value="Genomic_DNA"/>
</dbReference>
<comment type="caution">
    <text evidence="5">The sequence shown here is derived from an EMBL/GenBank/DDBJ whole genome shotgun (WGS) entry which is preliminary data.</text>
</comment>
<dbReference type="InterPro" id="IPR036322">
    <property type="entry name" value="WD40_repeat_dom_sf"/>
</dbReference>
<dbReference type="InterPro" id="IPR052416">
    <property type="entry name" value="GTF3C_component"/>
</dbReference>
<dbReference type="InterPro" id="IPR015943">
    <property type="entry name" value="WD40/YVTN_repeat-like_dom_sf"/>
</dbReference>
<keyword evidence="3" id="KW-0539">Nucleus</keyword>
<dbReference type="STRING" id="2070753.A0A3A2Z6U1"/>
<dbReference type="GO" id="GO:0000127">
    <property type="term" value="C:transcription factor TFIIIC complex"/>
    <property type="evidence" value="ECO:0007669"/>
    <property type="project" value="TreeGrafter"/>
</dbReference>
<feature type="compositionally biased region" description="Acidic residues" evidence="4">
    <location>
        <begin position="46"/>
        <end position="82"/>
    </location>
</feature>
<gene>
    <name evidence="5" type="ORF">PHISCL_08839</name>
</gene>
<comment type="subcellular location">
    <subcellularLocation>
        <location evidence="1">Nucleus</location>
    </subcellularLocation>
</comment>
<feature type="region of interest" description="Disordered" evidence="4">
    <location>
        <begin position="274"/>
        <end position="299"/>
    </location>
</feature>
<feature type="compositionally biased region" description="Basic and acidic residues" evidence="4">
    <location>
        <begin position="91"/>
        <end position="100"/>
    </location>
</feature>
<feature type="region of interest" description="Disordered" evidence="4">
    <location>
        <begin position="1"/>
        <end position="110"/>
    </location>
</feature>